<dbReference type="Proteomes" id="UP001222087">
    <property type="component" value="Chromosome"/>
</dbReference>
<accession>A0ABY8ASA7</accession>
<dbReference type="InterPro" id="IPR029058">
    <property type="entry name" value="AB_hydrolase_fold"/>
</dbReference>
<dbReference type="EMBL" id="CP119078">
    <property type="protein sequence ID" value="WED43562.1"/>
    <property type="molecule type" value="Genomic_DNA"/>
</dbReference>
<gene>
    <name evidence="2" type="ORF">PXX05_01950</name>
</gene>
<protein>
    <recommendedName>
        <fullName evidence="4">Thioesterase domain-containing protein</fullName>
    </recommendedName>
</protein>
<proteinExistence type="predicted"/>
<feature type="signal peptide" evidence="1">
    <location>
        <begin position="1"/>
        <end position="30"/>
    </location>
</feature>
<reference evidence="2 3" key="1">
    <citation type="submission" date="2023-02" db="EMBL/GenBank/DDBJ databases">
        <title>Genome Sequence of L. cardiaca H63T.</title>
        <authorList>
            <person name="Lopez A.E."/>
            <person name="Cianciotto N.P."/>
        </authorList>
    </citation>
    <scope>NUCLEOTIDE SEQUENCE [LARGE SCALE GENOMIC DNA]</scope>
    <source>
        <strain evidence="2 3">H63</strain>
    </source>
</reference>
<evidence type="ECO:0000313" key="3">
    <source>
        <dbReference type="Proteomes" id="UP001222087"/>
    </source>
</evidence>
<keyword evidence="3" id="KW-1185">Reference proteome</keyword>
<feature type="chain" id="PRO_5047430752" description="Thioesterase domain-containing protein" evidence="1">
    <location>
        <begin position="31"/>
        <end position="237"/>
    </location>
</feature>
<dbReference type="Gene3D" id="3.40.50.1820">
    <property type="entry name" value="alpha/beta hydrolase"/>
    <property type="match status" value="1"/>
</dbReference>
<evidence type="ECO:0000313" key="2">
    <source>
        <dbReference type="EMBL" id="WED43562.1"/>
    </source>
</evidence>
<dbReference type="RefSeq" id="WP_275089371.1">
    <property type="nucleotide sequence ID" value="NZ_CP119078.1"/>
</dbReference>
<name>A0ABY8ASA7_9GAMM</name>
<sequence>MKNRTMAYPHLLKACKLIFCLFLVSMLTNCMDLASQTPAQNKQGVVYKKGQVYTMRGLGGIFSKGMNRLENTLDNDYHVRTASTIWYKANKLSDYIIEHRKTKTLQGPIILIGHSLGANEQIKVAQNLYKAHIPVDLLITVDAVAPVKVPPNVKYVLNLYKPAFVPMFSGLKIKAEDPEFTYVNNFDVSKLQNIYVNHFTIDKHKEIQKIMLENVLAVINHTTRKHDDSVQQKTKNA</sequence>
<evidence type="ECO:0008006" key="4">
    <source>
        <dbReference type="Google" id="ProtNLM"/>
    </source>
</evidence>
<organism evidence="2 3">
    <name type="scientific">Legionella cardiaca</name>
    <dbReference type="NCBI Taxonomy" id="1071983"/>
    <lineage>
        <taxon>Bacteria</taxon>
        <taxon>Pseudomonadati</taxon>
        <taxon>Pseudomonadota</taxon>
        <taxon>Gammaproteobacteria</taxon>
        <taxon>Legionellales</taxon>
        <taxon>Legionellaceae</taxon>
        <taxon>Legionella</taxon>
    </lineage>
</organism>
<dbReference type="SUPFAM" id="SSF53474">
    <property type="entry name" value="alpha/beta-Hydrolases"/>
    <property type="match status" value="1"/>
</dbReference>
<keyword evidence="1" id="KW-0732">Signal</keyword>
<evidence type="ECO:0000256" key="1">
    <source>
        <dbReference type="SAM" id="SignalP"/>
    </source>
</evidence>